<keyword evidence="2" id="KW-1185">Reference proteome</keyword>
<organism evidence="1 2">
    <name type="scientific">Carnegiea gigantea</name>
    <dbReference type="NCBI Taxonomy" id="171969"/>
    <lineage>
        <taxon>Eukaryota</taxon>
        <taxon>Viridiplantae</taxon>
        <taxon>Streptophyta</taxon>
        <taxon>Embryophyta</taxon>
        <taxon>Tracheophyta</taxon>
        <taxon>Spermatophyta</taxon>
        <taxon>Magnoliopsida</taxon>
        <taxon>eudicotyledons</taxon>
        <taxon>Gunneridae</taxon>
        <taxon>Pentapetalae</taxon>
        <taxon>Caryophyllales</taxon>
        <taxon>Cactineae</taxon>
        <taxon>Cactaceae</taxon>
        <taxon>Cactoideae</taxon>
        <taxon>Echinocereeae</taxon>
        <taxon>Carnegiea</taxon>
    </lineage>
</organism>
<name>A0A9Q1K2Y4_9CARY</name>
<evidence type="ECO:0000313" key="1">
    <source>
        <dbReference type="EMBL" id="KAJ8435788.1"/>
    </source>
</evidence>
<reference evidence="1" key="1">
    <citation type="submission" date="2022-04" db="EMBL/GenBank/DDBJ databases">
        <title>Carnegiea gigantea Genome sequencing and assembly v2.</title>
        <authorList>
            <person name="Copetti D."/>
            <person name="Sanderson M.J."/>
            <person name="Burquez A."/>
            <person name="Wojciechowski M.F."/>
        </authorList>
    </citation>
    <scope>NUCLEOTIDE SEQUENCE</scope>
    <source>
        <strain evidence="1">SGP5-SGP5p</strain>
        <tissue evidence="1">Aerial part</tissue>
    </source>
</reference>
<dbReference type="EMBL" id="JAKOGI010000387">
    <property type="protein sequence ID" value="KAJ8435788.1"/>
    <property type="molecule type" value="Genomic_DNA"/>
</dbReference>
<proteinExistence type="predicted"/>
<comment type="caution">
    <text evidence="1">The sequence shown here is derived from an EMBL/GenBank/DDBJ whole genome shotgun (WGS) entry which is preliminary data.</text>
</comment>
<dbReference type="OrthoDB" id="851522at2759"/>
<dbReference type="AlphaFoldDB" id="A0A9Q1K2Y4"/>
<accession>A0A9Q1K2Y4</accession>
<protein>
    <submittedName>
        <fullName evidence="1">Uncharacterized protein</fullName>
    </submittedName>
</protein>
<evidence type="ECO:0000313" key="2">
    <source>
        <dbReference type="Proteomes" id="UP001153076"/>
    </source>
</evidence>
<dbReference type="Proteomes" id="UP001153076">
    <property type="component" value="Unassembled WGS sequence"/>
</dbReference>
<gene>
    <name evidence="1" type="ORF">Cgig2_030654</name>
</gene>
<sequence length="196" mass="23051">MNRDWIDHPGSQPYIDGVKEQQNISFDYGKLQRPSKKRVREDAVEVLEDRESLNDVEEFDDDPDICVEEGQSPTTYENEKVLIRDKDGKTKVRGGTIFPSHVWSLPFGERFIVPFNDFYQPLRKGGHILTCFLRDITKNGDLCPIGEDNWHKQKFVLPINEIVDRKLLQCVGKVWRNHRYQLKRDHKKNQGKQSKR</sequence>